<name>A0A0E9T062_ANGAN</name>
<dbReference type="EMBL" id="GBXM01061690">
    <property type="protein sequence ID" value="JAH46887.1"/>
    <property type="molecule type" value="Transcribed_RNA"/>
</dbReference>
<accession>A0A0E9T062</accession>
<organism evidence="1">
    <name type="scientific">Anguilla anguilla</name>
    <name type="common">European freshwater eel</name>
    <name type="synonym">Muraena anguilla</name>
    <dbReference type="NCBI Taxonomy" id="7936"/>
    <lineage>
        <taxon>Eukaryota</taxon>
        <taxon>Metazoa</taxon>
        <taxon>Chordata</taxon>
        <taxon>Craniata</taxon>
        <taxon>Vertebrata</taxon>
        <taxon>Euteleostomi</taxon>
        <taxon>Actinopterygii</taxon>
        <taxon>Neopterygii</taxon>
        <taxon>Teleostei</taxon>
        <taxon>Anguilliformes</taxon>
        <taxon>Anguillidae</taxon>
        <taxon>Anguilla</taxon>
    </lineage>
</organism>
<protein>
    <submittedName>
        <fullName evidence="1">Uncharacterized protein</fullName>
    </submittedName>
</protein>
<sequence>MAGPTDHSLATFIPTGKLDSPISLRHVFGLCEGTGVPSGNPRGHSWVFPMLNINLSA</sequence>
<evidence type="ECO:0000313" key="1">
    <source>
        <dbReference type="EMBL" id="JAH46887.1"/>
    </source>
</evidence>
<proteinExistence type="predicted"/>
<reference evidence="1" key="2">
    <citation type="journal article" date="2015" name="Fish Shellfish Immunol.">
        <title>Early steps in the European eel (Anguilla anguilla)-Vibrio vulnificus interaction in the gills: Role of the RtxA13 toxin.</title>
        <authorList>
            <person name="Callol A."/>
            <person name="Pajuelo D."/>
            <person name="Ebbesson L."/>
            <person name="Teles M."/>
            <person name="MacKenzie S."/>
            <person name="Amaro C."/>
        </authorList>
    </citation>
    <scope>NUCLEOTIDE SEQUENCE</scope>
</reference>
<reference evidence="1" key="1">
    <citation type="submission" date="2014-11" db="EMBL/GenBank/DDBJ databases">
        <authorList>
            <person name="Amaro Gonzalez C."/>
        </authorList>
    </citation>
    <scope>NUCLEOTIDE SEQUENCE</scope>
</reference>
<dbReference type="AlphaFoldDB" id="A0A0E9T062"/>